<organism evidence="2 3">
    <name type="scientific">Pleurodeles waltl</name>
    <name type="common">Iberian ribbed newt</name>
    <dbReference type="NCBI Taxonomy" id="8319"/>
    <lineage>
        <taxon>Eukaryota</taxon>
        <taxon>Metazoa</taxon>
        <taxon>Chordata</taxon>
        <taxon>Craniata</taxon>
        <taxon>Vertebrata</taxon>
        <taxon>Euteleostomi</taxon>
        <taxon>Amphibia</taxon>
        <taxon>Batrachia</taxon>
        <taxon>Caudata</taxon>
        <taxon>Salamandroidea</taxon>
        <taxon>Salamandridae</taxon>
        <taxon>Pleurodelinae</taxon>
        <taxon>Pleurodeles</taxon>
    </lineage>
</organism>
<reference evidence="2" key="1">
    <citation type="journal article" date="2022" name="bioRxiv">
        <title>Sequencing and chromosome-scale assembly of the giantPleurodeles waltlgenome.</title>
        <authorList>
            <person name="Brown T."/>
            <person name="Elewa A."/>
            <person name="Iarovenko S."/>
            <person name="Subramanian E."/>
            <person name="Araus A.J."/>
            <person name="Petzold A."/>
            <person name="Susuki M."/>
            <person name="Suzuki K.-i.T."/>
            <person name="Hayashi T."/>
            <person name="Toyoda A."/>
            <person name="Oliveira C."/>
            <person name="Osipova E."/>
            <person name="Leigh N.D."/>
            <person name="Simon A."/>
            <person name="Yun M.H."/>
        </authorList>
    </citation>
    <scope>NUCLEOTIDE SEQUENCE</scope>
    <source>
        <strain evidence="2">20211129_DDA</strain>
        <tissue evidence="2">Liver</tissue>
    </source>
</reference>
<gene>
    <name evidence="2" type="ORF">NDU88_008223</name>
</gene>
<sequence>MRKRRVRGHAPAMVCAVLAFKMRKPEDARSRRDGTPCGAENTLHSGRPAKPTSPWCKECMLLKPEGVCSHGETARPTAVRALAGAAFQINRKQQTA</sequence>
<accession>A0AAV7NYL2</accession>
<dbReference type="EMBL" id="JANPWB010000012">
    <property type="protein sequence ID" value="KAJ1120040.1"/>
    <property type="molecule type" value="Genomic_DNA"/>
</dbReference>
<keyword evidence="3" id="KW-1185">Reference proteome</keyword>
<evidence type="ECO:0000313" key="2">
    <source>
        <dbReference type="EMBL" id="KAJ1120040.1"/>
    </source>
</evidence>
<evidence type="ECO:0000313" key="3">
    <source>
        <dbReference type="Proteomes" id="UP001066276"/>
    </source>
</evidence>
<feature type="compositionally biased region" description="Basic and acidic residues" evidence="1">
    <location>
        <begin position="25"/>
        <end position="34"/>
    </location>
</feature>
<name>A0AAV7NYL2_PLEWA</name>
<dbReference type="AlphaFoldDB" id="A0AAV7NYL2"/>
<proteinExistence type="predicted"/>
<dbReference type="Proteomes" id="UP001066276">
    <property type="component" value="Chromosome 8"/>
</dbReference>
<comment type="caution">
    <text evidence="2">The sequence shown here is derived from an EMBL/GenBank/DDBJ whole genome shotgun (WGS) entry which is preliminary data.</text>
</comment>
<feature type="region of interest" description="Disordered" evidence="1">
    <location>
        <begin position="25"/>
        <end position="49"/>
    </location>
</feature>
<protein>
    <submittedName>
        <fullName evidence="2">Uncharacterized protein</fullName>
    </submittedName>
</protein>
<evidence type="ECO:0000256" key="1">
    <source>
        <dbReference type="SAM" id="MobiDB-lite"/>
    </source>
</evidence>